<keyword evidence="3" id="KW-1185">Reference proteome</keyword>
<feature type="compositionally biased region" description="Basic and acidic residues" evidence="1">
    <location>
        <begin position="559"/>
        <end position="569"/>
    </location>
</feature>
<dbReference type="AlphaFoldDB" id="A0AAN8NM33"/>
<feature type="compositionally biased region" description="Acidic residues" evidence="1">
    <location>
        <begin position="184"/>
        <end position="199"/>
    </location>
</feature>
<protein>
    <submittedName>
        <fullName evidence="2">Uncharacterized protein</fullName>
    </submittedName>
</protein>
<proteinExistence type="predicted"/>
<gene>
    <name evidence="2" type="ORF">TWF506_006465</name>
</gene>
<evidence type="ECO:0000313" key="2">
    <source>
        <dbReference type="EMBL" id="KAK6516560.1"/>
    </source>
</evidence>
<comment type="caution">
    <text evidence="2">The sequence shown here is derived from an EMBL/GenBank/DDBJ whole genome shotgun (WGS) entry which is preliminary data.</text>
</comment>
<feature type="region of interest" description="Disordered" evidence="1">
    <location>
        <begin position="507"/>
        <end position="528"/>
    </location>
</feature>
<dbReference type="Proteomes" id="UP001307849">
    <property type="component" value="Unassembled WGS sequence"/>
</dbReference>
<feature type="region of interest" description="Disordered" evidence="1">
    <location>
        <begin position="548"/>
        <end position="569"/>
    </location>
</feature>
<feature type="region of interest" description="Disordered" evidence="1">
    <location>
        <begin position="80"/>
        <end position="116"/>
    </location>
</feature>
<evidence type="ECO:0000256" key="1">
    <source>
        <dbReference type="SAM" id="MobiDB-lite"/>
    </source>
</evidence>
<reference evidence="2 3" key="1">
    <citation type="submission" date="2019-10" db="EMBL/GenBank/DDBJ databases">
        <authorList>
            <person name="Palmer J.M."/>
        </authorList>
    </citation>
    <scope>NUCLEOTIDE SEQUENCE [LARGE SCALE GENOMIC DNA]</scope>
    <source>
        <strain evidence="2 3">TWF506</strain>
    </source>
</reference>
<feature type="compositionally biased region" description="Low complexity" evidence="1">
    <location>
        <begin position="133"/>
        <end position="144"/>
    </location>
</feature>
<feature type="compositionally biased region" description="Basic residues" evidence="1">
    <location>
        <begin position="156"/>
        <end position="174"/>
    </location>
</feature>
<dbReference type="EMBL" id="JAVHJM010000003">
    <property type="protein sequence ID" value="KAK6516560.1"/>
    <property type="molecule type" value="Genomic_DNA"/>
</dbReference>
<evidence type="ECO:0000313" key="3">
    <source>
        <dbReference type="Proteomes" id="UP001307849"/>
    </source>
</evidence>
<name>A0AAN8NM33_9PEZI</name>
<accession>A0AAN8NM33</accession>
<dbReference type="PROSITE" id="PS51257">
    <property type="entry name" value="PROKAR_LIPOPROTEIN"/>
    <property type="match status" value="1"/>
</dbReference>
<organism evidence="2 3">
    <name type="scientific">Arthrobotrys conoides</name>
    <dbReference type="NCBI Taxonomy" id="74498"/>
    <lineage>
        <taxon>Eukaryota</taxon>
        <taxon>Fungi</taxon>
        <taxon>Dikarya</taxon>
        <taxon>Ascomycota</taxon>
        <taxon>Pezizomycotina</taxon>
        <taxon>Orbiliomycetes</taxon>
        <taxon>Orbiliales</taxon>
        <taxon>Orbiliaceae</taxon>
        <taxon>Arthrobotrys</taxon>
    </lineage>
</organism>
<feature type="region of interest" description="Disordered" evidence="1">
    <location>
        <begin position="133"/>
        <end position="208"/>
    </location>
</feature>
<sequence>MKIPVTYVKAYIWTIAGLFLTFSCGAPVLGPADGSTGAKLVPKSRAGPLNPSDTLNKADNIIHDGIRARVLEVDVGRKPAPPIIDHVEKNPPSRPIIVSSPSKPKGPPPSKPKTSTLLKSTISISSLSRPTISSFSTSIVSSSSKPTENNPVPTHTRAHAGHKSSKGKSKHHSPKPNGQTPDPGPDDDPLDDDDDDDDDFWGHDDGPIDEDDFVKISFWIKDSFQIRCAEPKHIFNSPIALERTRDLLPKNFSWRNFDDTPWLAEEFIREMQESCMEDCSCDDWASLHAPEARKNDSLSYCKTWEDARKCEWVFGCQCWAELGDPEIPQRFENMSVQSWASELSSLPMHIRKAHPDWRWNNGPKGWNNESLGTGFGPRTEYWETRNFWYYPRPWDVYRERILAEVQPGYYLYGPDVPWIHGNPMKELRTWKPSLRGEWELFMRYLYAVNPDRTYRPGKFWAPADPFPPLEELWRPARDALDALGGGGEDAGVNINLLLAEGGADAPAAKVRRAEEPPPEPTTAKEPGLTCIPRYLALSNTDGIERLCPLPEAEESTEEDGGKDYKGGLP</sequence>